<dbReference type="EMBL" id="FPLD01000102">
    <property type="protein sequence ID" value="SGZ10752.1"/>
    <property type="molecule type" value="Genomic_DNA"/>
</dbReference>
<accession>A0A1L0A7F3</accession>
<keyword evidence="1" id="KW-1133">Transmembrane helix</keyword>
<keyword evidence="1" id="KW-0472">Membrane</keyword>
<organism evidence="2 3">
    <name type="scientific">Moritella viscosa</name>
    <dbReference type="NCBI Taxonomy" id="80854"/>
    <lineage>
        <taxon>Bacteria</taxon>
        <taxon>Pseudomonadati</taxon>
        <taxon>Pseudomonadota</taxon>
        <taxon>Gammaproteobacteria</taxon>
        <taxon>Alteromonadales</taxon>
        <taxon>Moritellaceae</taxon>
        <taxon>Moritella</taxon>
    </lineage>
</organism>
<name>A0A1L0A7F3_9GAMM</name>
<feature type="transmembrane region" description="Helical" evidence="1">
    <location>
        <begin position="210"/>
        <end position="231"/>
    </location>
</feature>
<keyword evidence="1" id="KW-0812">Transmembrane</keyword>
<feature type="transmembrane region" description="Helical" evidence="1">
    <location>
        <begin position="47"/>
        <end position="67"/>
    </location>
</feature>
<feature type="transmembrane region" description="Helical" evidence="1">
    <location>
        <begin position="21"/>
        <end position="41"/>
    </location>
</feature>
<gene>
    <name evidence="2" type="ORF">NVI5450_3600</name>
</gene>
<proteinExistence type="predicted"/>
<reference evidence="2 3" key="1">
    <citation type="submission" date="2016-11" db="EMBL/GenBank/DDBJ databases">
        <authorList>
            <person name="Jaros S."/>
            <person name="Januszkiewicz K."/>
            <person name="Wedrychowicz H."/>
        </authorList>
    </citation>
    <scope>NUCLEOTIDE SEQUENCE [LARGE SCALE GENOMIC DNA]</scope>
    <source>
        <strain evidence="2">NVI 5450</strain>
    </source>
</reference>
<evidence type="ECO:0000313" key="2">
    <source>
        <dbReference type="EMBL" id="SGZ10752.1"/>
    </source>
</evidence>
<feature type="transmembrane region" description="Helical" evidence="1">
    <location>
        <begin position="79"/>
        <end position="102"/>
    </location>
</feature>
<evidence type="ECO:0008006" key="4">
    <source>
        <dbReference type="Google" id="ProtNLM"/>
    </source>
</evidence>
<sequence length="347" mass="39030">MHDSSLTYTRRPKGTLAMCSLYAFTGAAITASVIFSLLLFLSIHDKLLMQILFGSLAVIFELGKFFAWYEFGERIARKAFHAAFIALGFYCILAIISIGGSIGGINSATNVAQQYVDQRDNRVNAITLQISAIDDEIALNNKAADKYLELQMISLGVTRIQKENQTLREKQTQLRIERDSVPVSEKGSVISLIASLAKIMNTTTEDAQSWLVIFLSVLLDIFAAFFVGLIGEELRFRHSISRKKEQEKADKAEHLRLLATQSYIEIEAPAQLEDQSLLIEKQMSVRSSAILQAAQEQDLKCSKKHIAEILKLSIEEVDHAFEEFLSFGIVDRKRNNHLRWIRQADVA</sequence>
<dbReference type="AlphaFoldDB" id="A0A1L0A7F3"/>
<evidence type="ECO:0000313" key="3">
    <source>
        <dbReference type="Proteomes" id="UP000183794"/>
    </source>
</evidence>
<dbReference type="Proteomes" id="UP000183794">
    <property type="component" value="Unassembled WGS sequence"/>
</dbReference>
<evidence type="ECO:0000256" key="1">
    <source>
        <dbReference type="SAM" id="Phobius"/>
    </source>
</evidence>
<dbReference type="RefSeq" id="WP_075497817.1">
    <property type="nucleotide sequence ID" value="NZ_CAWRBC010000118.1"/>
</dbReference>
<protein>
    <recommendedName>
        <fullName evidence="4">Preprotein translocase subunit SecY</fullName>
    </recommendedName>
</protein>
<dbReference type="OrthoDB" id="5593522at2"/>